<feature type="region of interest" description="Disordered" evidence="5">
    <location>
        <begin position="1"/>
        <end position="33"/>
    </location>
</feature>
<keyword evidence="4" id="KW-0206">Cytoskeleton</keyword>
<evidence type="ECO:0000256" key="5">
    <source>
        <dbReference type="SAM" id="MobiDB-lite"/>
    </source>
</evidence>
<evidence type="ECO:0000256" key="1">
    <source>
        <dbReference type="ARBA" id="ARBA00004245"/>
    </source>
</evidence>
<dbReference type="GO" id="GO:0003785">
    <property type="term" value="F:actin monomer binding"/>
    <property type="evidence" value="ECO:0007669"/>
    <property type="project" value="InterPro"/>
</dbReference>
<protein>
    <submittedName>
        <fullName evidence="6">Uncharacterized protein</fullName>
    </submittedName>
</protein>
<dbReference type="GO" id="GO:0005856">
    <property type="term" value="C:cytoskeleton"/>
    <property type="evidence" value="ECO:0007669"/>
    <property type="project" value="UniProtKB-SubCell"/>
</dbReference>
<gene>
    <name evidence="6" type="ORF">JZ751_018785</name>
</gene>
<evidence type="ECO:0000313" key="6">
    <source>
        <dbReference type="EMBL" id="KAG9341721.1"/>
    </source>
</evidence>
<dbReference type="InterPro" id="IPR001152">
    <property type="entry name" value="Beta-thymosin"/>
</dbReference>
<evidence type="ECO:0000256" key="3">
    <source>
        <dbReference type="ARBA" id="ARBA00022490"/>
    </source>
</evidence>
<comment type="similarity">
    <text evidence="2">Belongs to the thymosin beta family.</text>
</comment>
<keyword evidence="7" id="KW-1185">Reference proteome</keyword>
<dbReference type="AlphaFoldDB" id="A0A8T2NRH8"/>
<dbReference type="Pfam" id="PF01290">
    <property type="entry name" value="Thymosin"/>
    <property type="match status" value="1"/>
</dbReference>
<feature type="compositionally biased region" description="Polar residues" evidence="5">
    <location>
        <begin position="1"/>
        <end position="12"/>
    </location>
</feature>
<organism evidence="6 7">
    <name type="scientific">Albula glossodonta</name>
    <name type="common">roundjaw bonefish</name>
    <dbReference type="NCBI Taxonomy" id="121402"/>
    <lineage>
        <taxon>Eukaryota</taxon>
        <taxon>Metazoa</taxon>
        <taxon>Chordata</taxon>
        <taxon>Craniata</taxon>
        <taxon>Vertebrata</taxon>
        <taxon>Euteleostomi</taxon>
        <taxon>Actinopterygii</taxon>
        <taxon>Neopterygii</taxon>
        <taxon>Teleostei</taxon>
        <taxon>Albuliformes</taxon>
        <taxon>Albulidae</taxon>
        <taxon>Albula</taxon>
    </lineage>
</organism>
<feature type="compositionally biased region" description="Basic and acidic residues" evidence="5">
    <location>
        <begin position="13"/>
        <end position="28"/>
    </location>
</feature>
<dbReference type="Proteomes" id="UP000824540">
    <property type="component" value="Unassembled WGS sequence"/>
</dbReference>
<dbReference type="EMBL" id="JAFBMS010000033">
    <property type="protein sequence ID" value="KAG9341721.1"/>
    <property type="molecule type" value="Genomic_DNA"/>
</dbReference>
<evidence type="ECO:0000256" key="2">
    <source>
        <dbReference type="ARBA" id="ARBA00009511"/>
    </source>
</evidence>
<dbReference type="InterPro" id="IPR038386">
    <property type="entry name" value="Beta-thymosin_sf"/>
</dbReference>
<dbReference type="OrthoDB" id="2151618at2759"/>
<name>A0A8T2NRH8_9TELE</name>
<keyword evidence="3" id="KW-0963">Cytoplasm</keyword>
<evidence type="ECO:0000256" key="4">
    <source>
        <dbReference type="ARBA" id="ARBA00023212"/>
    </source>
</evidence>
<reference evidence="6" key="1">
    <citation type="thesis" date="2021" institute="BYU ScholarsArchive" country="Provo, UT, USA">
        <title>Applications of and Algorithms for Genome Assembly and Genomic Analyses with an Emphasis on Marine Teleosts.</title>
        <authorList>
            <person name="Pickett B.D."/>
        </authorList>
    </citation>
    <scope>NUCLEOTIDE SEQUENCE</scope>
    <source>
        <strain evidence="6">HI-2016</strain>
    </source>
</reference>
<comment type="subcellular location">
    <subcellularLocation>
        <location evidence="1">Cytoplasm</location>
        <location evidence="1">Cytoskeleton</location>
    </subcellularLocation>
</comment>
<dbReference type="GO" id="GO:0007015">
    <property type="term" value="P:actin filament organization"/>
    <property type="evidence" value="ECO:0007669"/>
    <property type="project" value="InterPro"/>
</dbReference>
<accession>A0A8T2NRH8</accession>
<proteinExistence type="inferred from homology"/>
<dbReference type="Gene3D" id="1.20.5.520">
    <property type="entry name" value="Single helix bin"/>
    <property type="match status" value="1"/>
</dbReference>
<sequence>MGDNNPVKQEVQNFDKKCLKKTDTKERNPLPTKEAAGALSGLVTPTSLELPALYQMYPAPLTKRRTLRAPRLQFWKLKALCVAAEQGGPLNRFARSAPWATNAQMTGSAAARMCCRRQEEAGAGGEPVCHTSCFFLLPPPPFLYMGTPHQSLSSNDSFHPDVFILTALTQAQAQELGNSFPRGLAWLLIDIDRTDSFSCTSHTEFLELTWPTYTHSHLLEGGRRGHVWAPHCNLSPSLGRSMLAEGAPHSLPQKREMVWKREAKESAFWIQPFLYSHLSLA</sequence>
<evidence type="ECO:0000313" key="7">
    <source>
        <dbReference type="Proteomes" id="UP000824540"/>
    </source>
</evidence>
<dbReference type="CDD" id="cd22059">
    <property type="entry name" value="WH2_BetaT"/>
    <property type="match status" value="1"/>
</dbReference>
<comment type="caution">
    <text evidence="6">The sequence shown here is derived from an EMBL/GenBank/DDBJ whole genome shotgun (WGS) entry which is preliminary data.</text>
</comment>